<dbReference type="EMBL" id="JASNQZ010000001">
    <property type="protein sequence ID" value="KAL0960597.1"/>
    <property type="molecule type" value="Genomic_DNA"/>
</dbReference>
<dbReference type="InterPro" id="IPR055647">
    <property type="entry name" value="DUF7223"/>
</dbReference>
<feature type="compositionally biased region" description="Low complexity" evidence="1">
    <location>
        <begin position="543"/>
        <end position="576"/>
    </location>
</feature>
<comment type="caution">
    <text evidence="3">The sequence shown here is derived from an EMBL/GenBank/DDBJ whole genome shotgun (WGS) entry which is preliminary data.</text>
</comment>
<name>A0ABR3JXP9_9AGAR</name>
<evidence type="ECO:0000256" key="1">
    <source>
        <dbReference type="SAM" id="MobiDB-lite"/>
    </source>
</evidence>
<proteinExistence type="predicted"/>
<feature type="region of interest" description="Disordered" evidence="1">
    <location>
        <begin position="529"/>
        <end position="586"/>
    </location>
</feature>
<dbReference type="Proteomes" id="UP001556367">
    <property type="component" value="Unassembled WGS sequence"/>
</dbReference>
<reference evidence="4" key="1">
    <citation type="submission" date="2024-06" db="EMBL/GenBank/DDBJ databases">
        <title>Multi-omics analyses provide insights into the biosynthesis of the anticancer antibiotic pleurotin in Hohenbuehelia grisea.</title>
        <authorList>
            <person name="Weaver J.A."/>
            <person name="Alberti F."/>
        </authorList>
    </citation>
    <scope>NUCLEOTIDE SEQUENCE [LARGE SCALE GENOMIC DNA]</scope>
    <source>
        <strain evidence="4">T-177</strain>
    </source>
</reference>
<evidence type="ECO:0000313" key="4">
    <source>
        <dbReference type="Proteomes" id="UP001556367"/>
    </source>
</evidence>
<organism evidence="3 4">
    <name type="scientific">Hohenbuehelia grisea</name>
    <dbReference type="NCBI Taxonomy" id="104357"/>
    <lineage>
        <taxon>Eukaryota</taxon>
        <taxon>Fungi</taxon>
        <taxon>Dikarya</taxon>
        <taxon>Basidiomycota</taxon>
        <taxon>Agaricomycotina</taxon>
        <taxon>Agaricomycetes</taxon>
        <taxon>Agaricomycetidae</taxon>
        <taxon>Agaricales</taxon>
        <taxon>Pleurotineae</taxon>
        <taxon>Pleurotaceae</taxon>
        <taxon>Hohenbuehelia</taxon>
    </lineage>
</organism>
<gene>
    <name evidence="3" type="ORF">HGRIS_005630</name>
</gene>
<accession>A0ABR3JXP9</accession>
<feature type="region of interest" description="Disordered" evidence="1">
    <location>
        <begin position="660"/>
        <end position="690"/>
    </location>
</feature>
<evidence type="ECO:0000259" key="2">
    <source>
        <dbReference type="Pfam" id="PF23865"/>
    </source>
</evidence>
<evidence type="ECO:0000313" key="3">
    <source>
        <dbReference type="EMBL" id="KAL0960597.1"/>
    </source>
</evidence>
<dbReference type="Pfam" id="PF23865">
    <property type="entry name" value="DUF7223"/>
    <property type="match status" value="1"/>
</dbReference>
<keyword evidence="4" id="KW-1185">Reference proteome</keyword>
<sequence length="750" mass="81488">MSLFTFHASVLCHFFSPPTFFSTSFSSFEDPGGFRSINFVTTMNSAFSLILILSAISGSQAFSDLHPCFSGVCSFDLSRTNPGTQGSVTLSGDSNAISDITEVTGWTVLNCHPTEVVQKIRIVCTSPGKGCDHLDLDGGAEGKIIRLPQTCSKTPFVRVVKTWVHEDQSIPRVFVNQLDRREVVPVVRGLEFDADFDAIDHTKRGKVYIDFEAESKPKNLSGIATLSGTKREIEIQELHRRGWRDAWEYAKQKLTRAKNVVVMGVRFPMHGLGGAVEECAQFIANNRPDFCDVIESTGSQAQDFSDNGIHTEFPFKINKEVPLISGSVECGPVKASGDININLDGDLLFRISSKRPLDVAKRTLVPRDADFTSVTASVTGEIGATLDINANIAAEWDSNEQHLFHVGIPGLDLGVFTIGPMLQLRARAVAKLNIDANAQFGVRYNMKNVQVTLPPKPGQSIFEVESVQKPLTLSAGGSVHSEASIELHVIPRIVIGITMAADKLHSDVFVDVDLFAKASLTIDVEGQVSNQKLPGKSEEGQDADQGQDQTPDQGDNQGAVDQYSNQDQGQGQYQDQVQRRDVPSRRSRFAAIHRRYDAPQADLTRRDAAGSISGCFNLTGGVTVSVGADAKIPGFDEWIDKKTLVETDFNIMKPICKSASFESSPSSSSVSGAVPNASSDTMQRRAAQSIPDANASGWTLGSLLEKSKGLTKKCAVKVDTSKLKKFVMDEMVALVPTVPKWNDQRGGLKA</sequence>
<feature type="compositionally biased region" description="Low complexity" evidence="1">
    <location>
        <begin position="660"/>
        <end position="679"/>
    </location>
</feature>
<feature type="domain" description="DUF7223" evidence="2">
    <location>
        <begin position="325"/>
        <end position="531"/>
    </location>
</feature>
<protein>
    <recommendedName>
        <fullName evidence="2">DUF7223 domain-containing protein</fullName>
    </recommendedName>
</protein>